<dbReference type="eggNOG" id="COG1134">
    <property type="taxonomic scope" value="Bacteria"/>
</dbReference>
<dbReference type="Gene3D" id="3.40.50.300">
    <property type="entry name" value="P-loop containing nucleotide triphosphate hydrolases"/>
    <property type="match status" value="1"/>
</dbReference>
<dbReference type="OrthoDB" id="9778870at2"/>
<dbReference type="SMART" id="SM00382">
    <property type="entry name" value="AAA"/>
    <property type="match status" value="1"/>
</dbReference>
<organism evidence="4 5">
    <name type="scientific">Vibrio cholerae serotype O1 (strain ATCC 39541 / Classical Ogawa 395 / O395)</name>
    <dbReference type="NCBI Taxonomy" id="345073"/>
    <lineage>
        <taxon>Bacteria</taxon>
        <taxon>Pseudomonadati</taxon>
        <taxon>Pseudomonadota</taxon>
        <taxon>Gammaproteobacteria</taxon>
        <taxon>Vibrionales</taxon>
        <taxon>Vibrionaceae</taxon>
        <taxon>Vibrio</taxon>
    </lineage>
</organism>
<dbReference type="Pfam" id="PF00005">
    <property type="entry name" value="ABC_tran"/>
    <property type="match status" value="1"/>
</dbReference>
<evidence type="ECO:0000313" key="5">
    <source>
        <dbReference type="Proteomes" id="UP000000249"/>
    </source>
</evidence>
<dbReference type="InterPro" id="IPR003593">
    <property type="entry name" value="AAA+_ATPase"/>
</dbReference>
<dbReference type="PANTHER" id="PTHR46743">
    <property type="entry name" value="TEICHOIC ACIDS EXPORT ATP-BINDING PROTEIN TAGH"/>
    <property type="match status" value="1"/>
</dbReference>
<dbReference type="GO" id="GO:0140359">
    <property type="term" value="F:ABC-type transporter activity"/>
    <property type="evidence" value="ECO:0007669"/>
    <property type="project" value="InterPro"/>
</dbReference>
<dbReference type="CDD" id="cd03220">
    <property type="entry name" value="ABC_KpsT_Wzt"/>
    <property type="match status" value="1"/>
</dbReference>
<dbReference type="KEGG" id="vcr:VC395_0279"/>
<evidence type="ECO:0000313" key="4">
    <source>
        <dbReference type="EMBL" id="ABQ21202.1"/>
    </source>
</evidence>
<dbReference type="AlphaFoldDB" id="A0A0H3AKZ0"/>
<dbReference type="SUPFAM" id="SSF52540">
    <property type="entry name" value="P-loop containing nucleoside triphosphate hydrolases"/>
    <property type="match status" value="1"/>
</dbReference>
<evidence type="ECO:0000256" key="1">
    <source>
        <dbReference type="ARBA" id="ARBA00022741"/>
    </source>
</evidence>
<feature type="domain" description="ABC transporter" evidence="3">
    <location>
        <begin position="54"/>
        <end position="271"/>
    </location>
</feature>
<name>A0A0H3AKZ0_VIBC3</name>
<dbReference type="InterPro" id="IPR050683">
    <property type="entry name" value="Bact_Polysacc_Export_ATP-bd"/>
</dbReference>
<reference evidence="4 5" key="1">
    <citation type="submission" date="2007-03" db="EMBL/GenBank/DDBJ databases">
        <authorList>
            <person name="Heidelberg J."/>
        </authorList>
    </citation>
    <scope>NUCLEOTIDE SEQUENCE [LARGE SCALE GENOMIC DNA]</scope>
    <source>
        <strain evidence="5">ATCC 39541 / Classical Ogawa 395 / O395</strain>
    </source>
</reference>
<accession>A0A0H3AKZ0</accession>
<dbReference type="InterPro" id="IPR015860">
    <property type="entry name" value="ABC_transpr_TagH-like"/>
</dbReference>
<dbReference type="InterPro" id="IPR027417">
    <property type="entry name" value="P-loop_NTPase"/>
</dbReference>
<dbReference type="EMBL" id="CP000627">
    <property type="protein sequence ID" value="ABQ21202.1"/>
    <property type="molecule type" value="Genomic_DNA"/>
</dbReference>
<gene>
    <name evidence="4" type="primary">rfbI</name>
    <name evidence="4" type="ordered locus">VC0395_A2627</name>
</gene>
<keyword evidence="2" id="KW-0067">ATP-binding</keyword>
<evidence type="ECO:0000256" key="2">
    <source>
        <dbReference type="ARBA" id="ARBA00022840"/>
    </source>
</evidence>
<protein>
    <submittedName>
        <fullName evidence="4">Lipopolysaccharide/O-antigen transport protein</fullName>
    </submittedName>
</protein>
<proteinExistence type="predicted"/>
<dbReference type="GO" id="GO:0016020">
    <property type="term" value="C:membrane"/>
    <property type="evidence" value="ECO:0007669"/>
    <property type="project" value="InterPro"/>
</dbReference>
<dbReference type="Proteomes" id="UP000000249">
    <property type="component" value="Chromosome 1"/>
</dbReference>
<dbReference type="GO" id="GO:0005524">
    <property type="term" value="F:ATP binding"/>
    <property type="evidence" value="ECO:0007669"/>
    <property type="project" value="UniProtKB-KW"/>
</dbReference>
<sequence>MVWSATSRTKYSIKKSFFGCSMIELSNVNLHYPVPGHFSHSLQTTISSKIGGVLGSSSAKDKEMKYVHALRDINLKLEDSSRLGIIGHNGAGKTTLLRLLSQVYPPTSGKVTIEGKISALTDFTLGMDPNATGLKNIEFRLVFMGCTFKEAQQAVEEIVAFSELGEFINLPVRTYSTGMFLRLAFAISTHFTPDILILDEVIGAGDETFREKALSRLESLIKKSRMVVLSSHDLNAIKQYCDQAIVMEKGEFVFNGTPQSCIDYYLNSVKK</sequence>
<keyword evidence="1" id="KW-0547">Nucleotide-binding</keyword>
<dbReference type="InterPro" id="IPR003439">
    <property type="entry name" value="ABC_transporter-like_ATP-bd"/>
</dbReference>
<dbReference type="PATRIC" id="fig|345073.21.peg.267"/>
<dbReference type="PANTHER" id="PTHR46743:SF3">
    <property type="entry name" value="ABC-TYPE POLYSACCHARIDE_POLYOL PHOSPHATE TRANSPORT SYSTEM, ATPASE COMPONENT"/>
    <property type="match status" value="1"/>
</dbReference>
<dbReference type="KEGG" id="vco:VC0395_A2627"/>
<evidence type="ECO:0000259" key="3">
    <source>
        <dbReference type="PROSITE" id="PS50893"/>
    </source>
</evidence>
<dbReference type="PROSITE" id="PS50893">
    <property type="entry name" value="ABC_TRANSPORTER_2"/>
    <property type="match status" value="1"/>
</dbReference>
<dbReference type="GO" id="GO:0016887">
    <property type="term" value="F:ATP hydrolysis activity"/>
    <property type="evidence" value="ECO:0007669"/>
    <property type="project" value="InterPro"/>
</dbReference>